<comment type="cofactor">
    <cofactor evidence="1">
        <name>Mn(2+)</name>
        <dbReference type="ChEBI" id="CHEBI:29035"/>
    </cofactor>
</comment>
<dbReference type="GO" id="GO:0046872">
    <property type="term" value="F:metal ion binding"/>
    <property type="evidence" value="ECO:0007669"/>
    <property type="project" value="UniProtKB-KW"/>
</dbReference>
<protein>
    <recommendedName>
        <fullName evidence="4">Tyrosyl-DNA phosphodiesterase 2</fullName>
    </recommendedName>
    <alternativeName>
        <fullName evidence="12">5'-tyrosyl-DNA phosphodiesterase</fullName>
    </alternativeName>
</protein>
<dbReference type="PANTHER" id="PTHR15822:SF4">
    <property type="entry name" value="TYROSYL-DNA PHOSPHODIESTERASE 2"/>
    <property type="match status" value="1"/>
</dbReference>
<dbReference type="InterPro" id="IPR005135">
    <property type="entry name" value="Endo/exonuclease/phosphatase"/>
</dbReference>
<dbReference type="Proteomes" id="UP000261540">
    <property type="component" value="Unplaced"/>
</dbReference>
<evidence type="ECO:0000256" key="3">
    <source>
        <dbReference type="ARBA" id="ARBA00004322"/>
    </source>
</evidence>
<organism evidence="15 16">
    <name type="scientific">Paramormyrops kingsleyae</name>
    <dbReference type="NCBI Taxonomy" id="1676925"/>
    <lineage>
        <taxon>Eukaryota</taxon>
        <taxon>Metazoa</taxon>
        <taxon>Chordata</taxon>
        <taxon>Craniata</taxon>
        <taxon>Vertebrata</taxon>
        <taxon>Euteleostomi</taxon>
        <taxon>Actinopterygii</taxon>
        <taxon>Neopterygii</taxon>
        <taxon>Teleostei</taxon>
        <taxon>Osteoglossocephala</taxon>
        <taxon>Osteoglossomorpha</taxon>
        <taxon>Osteoglossiformes</taxon>
        <taxon>Mormyridae</taxon>
        <taxon>Paramormyrops</taxon>
    </lineage>
</organism>
<evidence type="ECO:0000256" key="12">
    <source>
        <dbReference type="ARBA" id="ARBA00031304"/>
    </source>
</evidence>
<evidence type="ECO:0000256" key="6">
    <source>
        <dbReference type="ARBA" id="ARBA00022723"/>
    </source>
</evidence>
<feature type="domain" description="Endonuclease/exonuclease/phosphatase" evidence="14">
    <location>
        <begin position="493"/>
        <end position="725"/>
    </location>
</feature>
<keyword evidence="6" id="KW-0479">Metal-binding</keyword>
<keyword evidence="16" id="KW-1185">Reference proteome</keyword>
<dbReference type="GO" id="GO:0004518">
    <property type="term" value="F:nuclease activity"/>
    <property type="evidence" value="ECO:0007669"/>
    <property type="project" value="UniProtKB-KW"/>
</dbReference>
<keyword evidence="10" id="KW-0234">DNA repair</keyword>
<dbReference type="Gene3D" id="3.60.10.10">
    <property type="entry name" value="Endonuclease/exonuclease/phosphatase"/>
    <property type="match status" value="3"/>
</dbReference>
<reference evidence="15" key="1">
    <citation type="submission" date="2025-08" db="UniProtKB">
        <authorList>
            <consortium name="Ensembl"/>
        </authorList>
    </citation>
    <scope>IDENTIFICATION</scope>
</reference>
<evidence type="ECO:0000256" key="1">
    <source>
        <dbReference type="ARBA" id="ARBA00001936"/>
    </source>
</evidence>
<feature type="region of interest" description="Disordered" evidence="13">
    <location>
        <begin position="72"/>
        <end position="100"/>
    </location>
</feature>
<dbReference type="STRING" id="1676925.ENSPKIP00000012927"/>
<evidence type="ECO:0000256" key="4">
    <source>
        <dbReference type="ARBA" id="ARBA00017870"/>
    </source>
</evidence>
<dbReference type="GO" id="GO:0006302">
    <property type="term" value="P:double-strand break repair"/>
    <property type="evidence" value="ECO:0007669"/>
    <property type="project" value="TreeGrafter"/>
</dbReference>
<evidence type="ECO:0000256" key="2">
    <source>
        <dbReference type="ARBA" id="ARBA00001946"/>
    </source>
</evidence>
<dbReference type="InterPro" id="IPR036691">
    <property type="entry name" value="Endo/exonu/phosph_ase_sf"/>
</dbReference>
<accession>A0A3B3R2D9</accession>
<dbReference type="InterPro" id="IPR051547">
    <property type="entry name" value="TDP2-like"/>
</dbReference>
<keyword evidence="7" id="KW-0227">DNA damage</keyword>
<evidence type="ECO:0000256" key="8">
    <source>
        <dbReference type="ARBA" id="ARBA00022801"/>
    </source>
</evidence>
<feature type="compositionally biased region" description="Basic and acidic residues" evidence="13">
    <location>
        <begin position="738"/>
        <end position="781"/>
    </location>
</feature>
<dbReference type="Pfam" id="PF03372">
    <property type="entry name" value="Exo_endo_phos"/>
    <property type="match status" value="2"/>
</dbReference>
<dbReference type="CDD" id="cd09080">
    <property type="entry name" value="TDP2"/>
    <property type="match status" value="2"/>
</dbReference>
<evidence type="ECO:0000256" key="7">
    <source>
        <dbReference type="ARBA" id="ARBA00022763"/>
    </source>
</evidence>
<comment type="subcellular location">
    <subcellularLocation>
        <location evidence="3">Nucleus</location>
        <location evidence="3">PML body</location>
    </subcellularLocation>
</comment>
<evidence type="ECO:0000313" key="15">
    <source>
        <dbReference type="Ensembl" id="ENSPKIP00000012927.1"/>
    </source>
</evidence>
<evidence type="ECO:0000256" key="5">
    <source>
        <dbReference type="ARBA" id="ARBA00022722"/>
    </source>
</evidence>
<dbReference type="Ensembl" id="ENSPKIT00000037333.1">
    <property type="protein sequence ID" value="ENSPKIP00000012927.1"/>
    <property type="gene ID" value="ENSPKIG00000000530.1"/>
</dbReference>
<name>A0A3B3R2D9_9TELE</name>
<feature type="region of interest" description="Disordered" evidence="13">
    <location>
        <begin position="406"/>
        <end position="470"/>
    </location>
</feature>
<dbReference type="GeneTree" id="ENSGT00390000014242"/>
<keyword evidence="11" id="KW-0539">Nucleus</keyword>
<reference evidence="15" key="2">
    <citation type="submission" date="2025-09" db="UniProtKB">
        <authorList>
            <consortium name="Ensembl"/>
        </authorList>
    </citation>
    <scope>IDENTIFICATION</scope>
</reference>
<feature type="domain" description="Endonuclease/exonuclease/phosphatase" evidence="14">
    <location>
        <begin position="157"/>
        <end position="391"/>
    </location>
</feature>
<evidence type="ECO:0000256" key="11">
    <source>
        <dbReference type="ARBA" id="ARBA00023242"/>
    </source>
</evidence>
<keyword evidence="8" id="KW-0378">Hydrolase</keyword>
<keyword evidence="9" id="KW-0460">Magnesium</keyword>
<dbReference type="GO" id="GO:0016605">
    <property type="term" value="C:PML body"/>
    <property type="evidence" value="ECO:0007669"/>
    <property type="project" value="UniProtKB-SubCell"/>
</dbReference>
<evidence type="ECO:0000259" key="14">
    <source>
        <dbReference type="Pfam" id="PF03372"/>
    </source>
</evidence>
<dbReference type="PANTHER" id="PTHR15822">
    <property type="entry name" value="TRAF AND TNF RECEPTOR-ASSOCIATED PROTEIN"/>
    <property type="match status" value="1"/>
</dbReference>
<evidence type="ECO:0000256" key="9">
    <source>
        <dbReference type="ARBA" id="ARBA00022842"/>
    </source>
</evidence>
<dbReference type="AlphaFoldDB" id="A0A3B3R2D9"/>
<evidence type="ECO:0000313" key="16">
    <source>
        <dbReference type="Proteomes" id="UP000261540"/>
    </source>
</evidence>
<dbReference type="GO" id="GO:0070260">
    <property type="term" value="F:5'-tyrosyl-DNA phosphodiesterase activity"/>
    <property type="evidence" value="ECO:0007669"/>
    <property type="project" value="TreeGrafter"/>
</dbReference>
<dbReference type="GO" id="GO:0005737">
    <property type="term" value="C:cytoplasm"/>
    <property type="evidence" value="ECO:0007669"/>
    <property type="project" value="TreeGrafter"/>
</dbReference>
<evidence type="ECO:0000256" key="10">
    <source>
        <dbReference type="ARBA" id="ARBA00023204"/>
    </source>
</evidence>
<sequence>MSSSKIRYSVPICGLASRICSVSFIAGGLDFFFLRGQSHLSSRSPTGGDRDEGLTTEMQVVETQSKSLCTDMTTKEEKSAGEVMKMREKDEHSEQESASINKSVQHQYFQSLTSQGVSLKCQDPEGDGPHDQHPKVEHFLGQPVQYELEDRDRLSVLTWNLDGLDSEDLLRRAGGLFSNIKKYRPDVLLLQELVPEYLHCLKKHFVNYTFLQGSDEDYFSGIMLRKSRVQLLHSNIVKFRTTSMGRNLLLAYVSFFGRELCVMTSHLESCKTSYQERQVQLTKVWTRMREVPKNVSVIFGGDTNLRDKEVSRLGGLPEGICDVWEALGEPEDCRYTWDTETNDNKDIPHSVRLRFDRVFLQAARDGPAVTPESMELIGQERLSCGYFTSDHWGILCAFTVGPEVPTNKSSCKRRRNKRREQMGINGGESHSETMSGQVLDGDNVKKGLSLQGESSQSLDSGAETPQDPGQQTECFLGHPVQCELEEKDKLTVLTWNLDGHDQELKRLGGLFSNIKKYRPEIILLQEFKTPYLRFLMIHFKNYHILTRHFSSYFTCIMLRKSRVQLLSYKTVKLPSKTMQRDLLMAHVKFCGRELYVMTSHLIYGKENSQERLDQIGKVWTQIREAPDNVAVIFGGDTNLRDWEVNKLGGPPEGISDVWEALGKPEDCRYTWDMETNDNKDIPKTIRMRLDRIFTRASTDGAAVVPKNMALIGQERLNCGLFASDHWGVLCDFTVKPQDTPHESTCKRPPEANVKEEEKKEGDEMKKNEEEPRSMSNHDKPSKQPSKAARMAISIGNLFKEHVEDKDKLTVLSWSLDGLDEGAERRCGGLLRSINKYQPDIILLQEVIPLYLAVLGTYFWNYEILPGSDDASSTCIMLKKYRVRLLRSDVVNYPTTEMNRNLLMAYVNFYGRELCVMTSHLESGKENSQERMNQLRRVWKRMREAPDDVTVIFGGDTNLRDWEVKTQKIPLPVQFTISDEIHF</sequence>
<dbReference type="SUPFAM" id="SSF56219">
    <property type="entry name" value="DNase I-like"/>
    <property type="match status" value="3"/>
</dbReference>
<dbReference type="GO" id="GO:0003697">
    <property type="term" value="F:single-stranded DNA binding"/>
    <property type="evidence" value="ECO:0007669"/>
    <property type="project" value="TreeGrafter"/>
</dbReference>
<dbReference type="FunFam" id="3.60.10.10:FF:000024">
    <property type="entry name" value="Tyrosyl-DNA phosphodiesterase 2"/>
    <property type="match status" value="2"/>
</dbReference>
<feature type="compositionally biased region" description="Basic and acidic residues" evidence="13">
    <location>
        <begin position="73"/>
        <end position="95"/>
    </location>
</feature>
<proteinExistence type="predicted"/>
<keyword evidence="5" id="KW-0540">Nuclease</keyword>
<evidence type="ECO:0000256" key="13">
    <source>
        <dbReference type="SAM" id="MobiDB-lite"/>
    </source>
</evidence>
<feature type="compositionally biased region" description="Low complexity" evidence="13">
    <location>
        <begin position="447"/>
        <end position="461"/>
    </location>
</feature>
<comment type="cofactor">
    <cofactor evidence="2">
        <name>Mg(2+)</name>
        <dbReference type="ChEBI" id="CHEBI:18420"/>
    </cofactor>
</comment>
<feature type="region of interest" description="Disordered" evidence="13">
    <location>
        <begin position="737"/>
        <end position="786"/>
    </location>
</feature>